<comment type="caution">
    <text evidence="1">The sequence shown here is derived from an EMBL/GenBank/DDBJ whole genome shotgun (WGS) entry which is preliminary data.</text>
</comment>
<protein>
    <recommendedName>
        <fullName evidence="3">Acyl-CoA carboxylase subunit epsilon</fullName>
    </recommendedName>
</protein>
<gene>
    <name evidence="1" type="ORF">KDK95_30025</name>
</gene>
<name>A0A941IM13_9ACTN</name>
<organism evidence="1 2">
    <name type="scientific">Actinospica acidithermotolerans</name>
    <dbReference type="NCBI Taxonomy" id="2828514"/>
    <lineage>
        <taxon>Bacteria</taxon>
        <taxon>Bacillati</taxon>
        <taxon>Actinomycetota</taxon>
        <taxon>Actinomycetes</taxon>
        <taxon>Catenulisporales</taxon>
        <taxon>Actinospicaceae</taxon>
        <taxon>Actinospica</taxon>
    </lineage>
</organism>
<sequence length="82" mass="8468">MMTQTHDPAEPPAVRIVRGEPSAEELAALVAVLAARSAAGAGNGAAAPAAAVSAWTDRARYVRSARIDFGARAGWRESALPR</sequence>
<keyword evidence="2" id="KW-1185">Reference proteome</keyword>
<dbReference type="Proteomes" id="UP000676325">
    <property type="component" value="Unassembled WGS sequence"/>
</dbReference>
<dbReference type="GO" id="GO:0004658">
    <property type="term" value="F:propionyl-CoA carboxylase activity"/>
    <property type="evidence" value="ECO:0007669"/>
    <property type="project" value="InterPro"/>
</dbReference>
<dbReference type="InterPro" id="IPR032716">
    <property type="entry name" value="ACC_epsilon"/>
</dbReference>
<evidence type="ECO:0008006" key="3">
    <source>
        <dbReference type="Google" id="ProtNLM"/>
    </source>
</evidence>
<accession>A0A941IM13</accession>
<reference evidence="1" key="1">
    <citation type="submission" date="2021-04" db="EMBL/GenBank/DDBJ databases">
        <title>Genome based classification of Actinospica acidithermotolerans sp. nov., an actinobacterium isolated from an Indonesian hot spring.</title>
        <authorList>
            <person name="Kusuma A.B."/>
            <person name="Putra K.E."/>
            <person name="Nafisah S."/>
            <person name="Loh J."/>
            <person name="Nouioui I."/>
            <person name="Goodfellow M."/>
        </authorList>
    </citation>
    <scope>NUCLEOTIDE SEQUENCE</scope>
    <source>
        <strain evidence="1">MGRD01-02</strain>
    </source>
</reference>
<proteinExistence type="predicted"/>
<evidence type="ECO:0000313" key="1">
    <source>
        <dbReference type="EMBL" id="MBR7830577.1"/>
    </source>
</evidence>
<dbReference type="GO" id="GO:0003989">
    <property type="term" value="F:acetyl-CoA carboxylase activity"/>
    <property type="evidence" value="ECO:0007669"/>
    <property type="project" value="InterPro"/>
</dbReference>
<dbReference type="EMBL" id="JAGSOH010000141">
    <property type="protein sequence ID" value="MBR7830577.1"/>
    <property type="molecule type" value="Genomic_DNA"/>
</dbReference>
<dbReference type="AlphaFoldDB" id="A0A941IM13"/>
<dbReference type="Pfam" id="PF13822">
    <property type="entry name" value="ACC_epsilon"/>
    <property type="match status" value="1"/>
</dbReference>
<evidence type="ECO:0000313" key="2">
    <source>
        <dbReference type="Proteomes" id="UP000676325"/>
    </source>
</evidence>